<evidence type="ECO:0000313" key="3">
    <source>
        <dbReference type="Proteomes" id="UP000032141"/>
    </source>
</evidence>
<dbReference type="STRING" id="109376.A0A0D3A8K7"/>
<sequence length="469" mass="54322">MVNSFQVFEPHKLSNQKRFQIGNDINSNLVLSFDQFLKHSKGFDHLEKSLELGLQQPVFCARKSFDSFAFKENGFDLSFHKHELITGDLFASTCALVELMIFKTLLEQKSPRVETDFCDSVLKLDILCFETDRPWHVLRSLLNNCVLLSFYDIVVYNIFFEKHIEPLISDSQSELTLLCSDFEKDRHVLKMFSIMLCLDTIPVCNVYFDVNFERLKRVLHVLGKETLISYLSKYMSCTYDPRILVSVLSVQDKQVQSQRNVKNKSIDYAYQPEIWRCMYSRKMTSKLQGSFYPKNFFPKFYMSFKFFLSDSFPFDTADETEDELKQSVDELEPAEESMHEMKPTEVRADEQDELNELTDTTLELSELSDTEDGAGLAAGQNGPCSAQRKVHKKCNTEHLLFLVEFPPSKHSLFRWTCESYQATFRNHSFVGLVRHIKQQLKSGSIKRLSAPLVSPFNPPVLPFGEFISP</sequence>
<dbReference type="Gramene" id="Bo1g063990.1">
    <property type="protein sequence ID" value="Bo1g063990.1"/>
    <property type="gene ID" value="Bo1g063990"/>
</dbReference>
<feature type="compositionally biased region" description="Basic and acidic residues" evidence="1">
    <location>
        <begin position="336"/>
        <end position="347"/>
    </location>
</feature>
<reference evidence="2 3" key="1">
    <citation type="journal article" date="2014" name="Genome Biol.">
        <title>Transcriptome and methylome profiling reveals relics of genome dominance in the mesopolyploid Brassica oleracea.</title>
        <authorList>
            <person name="Parkin I.A."/>
            <person name="Koh C."/>
            <person name="Tang H."/>
            <person name="Robinson S.J."/>
            <person name="Kagale S."/>
            <person name="Clarke W.E."/>
            <person name="Town C.D."/>
            <person name="Nixon J."/>
            <person name="Krishnakumar V."/>
            <person name="Bidwell S.L."/>
            <person name="Denoeud F."/>
            <person name="Belcram H."/>
            <person name="Links M.G."/>
            <person name="Just J."/>
            <person name="Clarke C."/>
            <person name="Bender T."/>
            <person name="Huebert T."/>
            <person name="Mason A.S."/>
            <person name="Pires J.C."/>
            <person name="Barker G."/>
            <person name="Moore J."/>
            <person name="Walley P.G."/>
            <person name="Manoli S."/>
            <person name="Batley J."/>
            <person name="Edwards D."/>
            <person name="Nelson M.N."/>
            <person name="Wang X."/>
            <person name="Paterson A.H."/>
            <person name="King G."/>
            <person name="Bancroft I."/>
            <person name="Chalhoub B."/>
            <person name="Sharpe A.G."/>
        </authorList>
    </citation>
    <scope>NUCLEOTIDE SEQUENCE</scope>
    <source>
        <strain evidence="2 3">cv. TO1000</strain>
    </source>
</reference>
<reference evidence="2" key="2">
    <citation type="submission" date="2015-03" db="UniProtKB">
        <authorList>
            <consortium name="EnsemblPlants"/>
        </authorList>
    </citation>
    <scope>IDENTIFICATION</scope>
</reference>
<dbReference type="HOGENOM" id="CLU_583116_0_0_1"/>
<name>A0A0D3A8K7_BRAOL</name>
<protein>
    <submittedName>
        <fullName evidence="2">Uncharacterized protein</fullName>
    </submittedName>
</protein>
<organism evidence="2 3">
    <name type="scientific">Brassica oleracea var. oleracea</name>
    <dbReference type="NCBI Taxonomy" id="109376"/>
    <lineage>
        <taxon>Eukaryota</taxon>
        <taxon>Viridiplantae</taxon>
        <taxon>Streptophyta</taxon>
        <taxon>Embryophyta</taxon>
        <taxon>Tracheophyta</taxon>
        <taxon>Spermatophyta</taxon>
        <taxon>Magnoliopsida</taxon>
        <taxon>eudicotyledons</taxon>
        <taxon>Gunneridae</taxon>
        <taxon>Pentapetalae</taxon>
        <taxon>rosids</taxon>
        <taxon>malvids</taxon>
        <taxon>Brassicales</taxon>
        <taxon>Brassicaceae</taxon>
        <taxon>Brassiceae</taxon>
        <taxon>Brassica</taxon>
    </lineage>
</organism>
<evidence type="ECO:0000313" key="2">
    <source>
        <dbReference type="EnsemblPlants" id="Bo1g063990.1"/>
    </source>
</evidence>
<feature type="region of interest" description="Disordered" evidence="1">
    <location>
        <begin position="322"/>
        <end position="347"/>
    </location>
</feature>
<dbReference type="Proteomes" id="UP000032141">
    <property type="component" value="Chromosome C1"/>
</dbReference>
<proteinExistence type="predicted"/>
<accession>A0A0D3A8K7</accession>
<dbReference type="EnsemblPlants" id="Bo1g063990.1">
    <property type="protein sequence ID" value="Bo1g063990.1"/>
    <property type="gene ID" value="Bo1g063990"/>
</dbReference>
<dbReference type="AlphaFoldDB" id="A0A0D3A8K7"/>
<evidence type="ECO:0000256" key="1">
    <source>
        <dbReference type="SAM" id="MobiDB-lite"/>
    </source>
</evidence>
<keyword evidence="3" id="KW-1185">Reference proteome</keyword>